<dbReference type="InterPro" id="IPR015424">
    <property type="entry name" value="PyrdxlP-dep_Trfase"/>
</dbReference>
<keyword evidence="9" id="KW-1185">Reference proteome</keyword>
<dbReference type="GO" id="GO:0008483">
    <property type="term" value="F:transaminase activity"/>
    <property type="evidence" value="ECO:0007669"/>
    <property type="project" value="UniProtKB-KW"/>
</dbReference>
<dbReference type="InterPro" id="IPR015421">
    <property type="entry name" value="PyrdxlP-dep_Trfase_major"/>
</dbReference>
<feature type="domain" description="Orn/Lys/Arg decarboxylase C-terminal" evidence="7">
    <location>
        <begin position="360"/>
        <end position="433"/>
    </location>
</feature>
<dbReference type="Pfam" id="PF03711">
    <property type="entry name" value="OKR_DC_1_C"/>
    <property type="match status" value="1"/>
</dbReference>
<gene>
    <name evidence="8" type="ORF">FYJ33_03515</name>
</gene>
<proteinExistence type="inferred from homology"/>
<keyword evidence="8" id="KW-0032">Aminotransferase</keyword>
<dbReference type="AlphaFoldDB" id="A0A7X2T0T8"/>
<evidence type="ECO:0000256" key="4">
    <source>
        <dbReference type="ARBA" id="ARBA00022898"/>
    </source>
</evidence>
<evidence type="ECO:0000256" key="3">
    <source>
        <dbReference type="ARBA" id="ARBA00022793"/>
    </source>
</evidence>
<keyword evidence="8" id="KW-0808">Transferase</keyword>
<dbReference type="GO" id="GO:0016831">
    <property type="term" value="F:carboxy-lyase activity"/>
    <property type="evidence" value="ECO:0007669"/>
    <property type="project" value="UniProtKB-KW"/>
</dbReference>
<dbReference type="PANTHER" id="PTHR43277:SF4">
    <property type="entry name" value="ARGININE DECARBOXYLASE"/>
    <property type="match status" value="1"/>
</dbReference>
<dbReference type="PANTHER" id="PTHR43277">
    <property type="entry name" value="ARGININE DECARBOXYLASE"/>
    <property type="match status" value="1"/>
</dbReference>
<sequence length="454" mass="51092">MPGHKYGRAFKENSLCDNITKLMIKGDLTEVDGLDNLHDPSGVIKEALDDLKNLYKSKKSYFLVNGSTSGNLAMIFAAFSEGDKVLIERGCHRSIFNGIILRKLRPVYLDYNYDSVLGLPISNNSVDVISRIENEEDIKGIVLTYPNYYGICCDLKAISEKCKEKNILLIVDSAHGAHFGFSGVLPQNAVSLGGDIVVESAHKTLPSLTQTAYLHVMNENLIDNTDFYVSAFSSTSPSYMFMMSLEYSKDFLKSEVELKYKKLIHRIEKLKQEISSCSFLRIIDKEYINKSADFPIFDYDNTRIVINVDKGLSGHKLLKYLRENSVQCEMSDERNVVLIPTPFNIEEDYDKLIKALKKCSESDISDKLKEICYMNSYEKVIEPYEASCAEKILVNIEDCEGMTAGDNIVPYPPGIPLVVMGEKITRNHIETIKRLLSSGVDVLGVNEDKIKAVK</sequence>
<evidence type="ECO:0000256" key="1">
    <source>
        <dbReference type="ARBA" id="ARBA00001933"/>
    </source>
</evidence>
<keyword evidence="5" id="KW-0456">Lyase</keyword>
<protein>
    <submittedName>
        <fullName evidence="8">Aminotransferase class I/II-fold pyridoxal phosphate-dependent enzyme</fullName>
    </submittedName>
</protein>
<dbReference type="InterPro" id="IPR000310">
    <property type="entry name" value="Orn/Lys/Arg_deCO2ase_major_dom"/>
</dbReference>
<evidence type="ECO:0000313" key="9">
    <source>
        <dbReference type="Proteomes" id="UP000460287"/>
    </source>
</evidence>
<reference evidence="8 9" key="1">
    <citation type="submission" date="2019-08" db="EMBL/GenBank/DDBJ databases">
        <title>In-depth cultivation of the pig gut microbiome towards novel bacterial diversity and tailored functional studies.</title>
        <authorList>
            <person name="Wylensek D."/>
            <person name="Hitch T.C.A."/>
            <person name="Clavel T."/>
        </authorList>
    </citation>
    <scope>NUCLEOTIDE SEQUENCE [LARGE SCALE GENOMIC DNA]</scope>
    <source>
        <strain evidence="8 9">WCA-383-APC-5B</strain>
    </source>
</reference>
<evidence type="ECO:0000256" key="5">
    <source>
        <dbReference type="ARBA" id="ARBA00023239"/>
    </source>
</evidence>
<comment type="cofactor">
    <cofactor evidence="1">
        <name>pyridoxal 5'-phosphate</name>
        <dbReference type="ChEBI" id="CHEBI:597326"/>
    </cofactor>
</comment>
<organism evidence="8 9">
    <name type="scientific">Inconstantimicrobium porci</name>
    <dbReference type="NCBI Taxonomy" id="2652291"/>
    <lineage>
        <taxon>Bacteria</taxon>
        <taxon>Bacillati</taxon>
        <taxon>Bacillota</taxon>
        <taxon>Clostridia</taxon>
        <taxon>Eubacteriales</taxon>
        <taxon>Clostridiaceae</taxon>
        <taxon>Inconstantimicrobium</taxon>
    </lineage>
</organism>
<dbReference type="InterPro" id="IPR052357">
    <property type="entry name" value="Orn_Lys_Arg_decarboxylase-I"/>
</dbReference>
<dbReference type="InterPro" id="IPR008286">
    <property type="entry name" value="Prn/Lys/Arg_de-COase_C"/>
</dbReference>
<evidence type="ECO:0000259" key="6">
    <source>
        <dbReference type="Pfam" id="PF01276"/>
    </source>
</evidence>
<comment type="similarity">
    <text evidence="2">Belongs to the Orn/Lys/Arg decarboxylase class-I family.</text>
</comment>
<accession>A0A7X2T0T8</accession>
<feature type="domain" description="Orn/Lys/Arg decarboxylases family 1 pyridoxal-P attachment site" evidence="6">
    <location>
        <begin position="1"/>
        <end position="342"/>
    </location>
</feature>
<dbReference type="Gene3D" id="3.90.105.10">
    <property type="entry name" value="Molybdopterin biosynthesis moea protein, domain 2"/>
    <property type="match status" value="1"/>
</dbReference>
<dbReference type="InterPro" id="IPR036633">
    <property type="entry name" value="Prn/Lys/Arg_de-COase_C_sf"/>
</dbReference>
<dbReference type="SUPFAM" id="SSF53383">
    <property type="entry name" value="PLP-dependent transferases"/>
    <property type="match status" value="1"/>
</dbReference>
<keyword evidence="4" id="KW-0663">Pyridoxal phosphate</keyword>
<dbReference type="Gene3D" id="3.40.640.10">
    <property type="entry name" value="Type I PLP-dependent aspartate aminotransferase-like (Major domain)"/>
    <property type="match status" value="1"/>
</dbReference>
<dbReference type="EMBL" id="VULX01000002">
    <property type="protein sequence ID" value="MSR90510.1"/>
    <property type="molecule type" value="Genomic_DNA"/>
</dbReference>
<dbReference type="Pfam" id="PF01276">
    <property type="entry name" value="OKR_DC_1"/>
    <property type="match status" value="1"/>
</dbReference>
<evidence type="ECO:0000256" key="2">
    <source>
        <dbReference type="ARBA" id="ARBA00010671"/>
    </source>
</evidence>
<evidence type="ECO:0000259" key="7">
    <source>
        <dbReference type="Pfam" id="PF03711"/>
    </source>
</evidence>
<dbReference type="Proteomes" id="UP000460287">
    <property type="component" value="Unassembled WGS sequence"/>
</dbReference>
<evidence type="ECO:0000313" key="8">
    <source>
        <dbReference type="EMBL" id="MSR90510.1"/>
    </source>
</evidence>
<dbReference type="SUPFAM" id="SSF55904">
    <property type="entry name" value="Ornithine decarboxylase C-terminal domain"/>
    <property type="match status" value="1"/>
</dbReference>
<keyword evidence="3" id="KW-0210">Decarboxylase</keyword>
<comment type="caution">
    <text evidence="8">The sequence shown here is derived from an EMBL/GenBank/DDBJ whole genome shotgun (WGS) entry which is preliminary data.</text>
</comment>
<name>A0A7X2T0T8_9CLOT</name>